<dbReference type="GO" id="GO:0015074">
    <property type="term" value="P:DNA integration"/>
    <property type="evidence" value="ECO:0007669"/>
    <property type="project" value="InterPro"/>
</dbReference>
<dbReference type="PROSITE" id="PS51900">
    <property type="entry name" value="CB"/>
    <property type="match status" value="1"/>
</dbReference>
<dbReference type="CDD" id="cd01189">
    <property type="entry name" value="INT_ICEBs1_C_like"/>
    <property type="match status" value="1"/>
</dbReference>
<protein>
    <submittedName>
        <fullName evidence="8">Site-specific recombinase XerD</fullName>
    </submittedName>
</protein>
<feature type="region of interest" description="Disordered" evidence="5">
    <location>
        <begin position="353"/>
        <end position="386"/>
    </location>
</feature>
<dbReference type="SUPFAM" id="SSF56349">
    <property type="entry name" value="DNA breaking-rejoining enzymes"/>
    <property type="match status" value="1"/>
</dbReference>
<evidence type="ECO:0000256" key="2">
    <source>
        <dbReference type="ARBA" id="ARBA00023125"/>
    </source>
</evidence>
<evidence type="ECO:0000256" key="3">
    <source>
        <dbReference type="ARBA" id="ARBA00023172"/>
    </source>
</evidence>
<keyword evidence="3" id="KW-0233">DNA recombination</keyword>
<dbReference type="InterPro" id="IPR011010">
    <property type="entry name" value="DNA_brk_join_enz"/>
</dbReference>
<dbReference type="AlphaFoldDB" id="A0A1I4QAR6"/>
<dbReference type="EMBL" id="FOTS01000091">
    <property type="protein sequence ID" value="SFM37178.1"/>
    <property type="molecule type" value="Genomic_DNA"/>
</dbReference>
<keyword evidence="9" id="KW-1185">Reference proteome</keyword>
<dbReference type="PANTHER" id="PTHR30349:SF41">
    <property type="entry name" value="INTEGRASE_RECOMBINASE PROTEIN MJ0367-RELATED"/>
    <property type="match status" value="1"/>
</dbReference>
<evidence type="ECO:0000256" key="1">
    <source>
        <dbReference type="ARBA" id="ARBA00008857"/>
    </source>
</evidence>
<dbReference type="PANTHER" id="PTHR30349">
    <property type="entry name" value="PHAGE INTEGRASE-RELATED"/>
    <property type="match status" value="1"/>
</dbReference>
<dbReference type="InterPro" id="IPR013762">
    <property type="entry name" value="Integrase-like_cat_sf"/>
</dbReference>
<evidence type="ECO:0000313" key="8">
    <source>
        <dbReference type="EMBL" id="SFM37178.1"/>
    </source>
</evidence>
<dbReference type="Gene3D" id="1.10.443.10">
    <property type="entry name" value="Intergrase catalytic core"/>
    <property type="match status" value="1"/>
</dbReference>
<dbReference type="InterPro" id="IPR002104">
    <property type="entry name" value="Integrase_catalytic"/>
</dbReference>
<feature type="compositionally biased region" description="Basic and acidic residues" evidence="5">
    <location>
        <begin position="376"/>
        <end position="386"/>
    </location>
</feature>
<feature type="domain" description="Tyr recombinase" evidence="6">
    <location>
        <begin position="166"/>
        <end position="360"/>
    </location>
</feature>
<organism evidence="8 9">
    <name type="scientific">Pelosinus propionicus DSM 13327</name>
    <dbReference type="NCBI Taxonomy" id="1123291"/>
    <lineage>
        <taxon>Bacteria</taxon>
        <taxon>Bacillati</taxon>
        <taxon>Bacillota</taxon>
        <taxon>Negativicutes</taxon>
        <taxon>Selenomonadales</taxon>
        <taxon>Sporomusaceae</taxon>
        <taxon>Pelosinus</taxon>
    </lineage>
</organism>
<comment type="similarity">
    <text evidence="1">Belongs to the 'phage' integrase family.</text>
</comment>
<dbReference type="RefSeq" id="WP_090944533.1">
    <property type="nucleotide sequence ID" value="NZ_FOTS01000091.1"/>
</dbReference>
<accession>A0A1I4QAR6</accession>
<dbReference type="InterPro" id="IPR050090">
    <property type="entry name" value="Tyrosine_recombinase_XerCD"/>
</dbReference>
<dbReference type="GO" id="GO:0006310">
    <property type="term" value="P:DNA recombination"/>
    <property type="evidence" value="ECO:0007669"/>
    <property type="project" value="UniProtKB-KW"/>
</dbReference>
<dbReference type="GO" id="GO:0003677">
    <property type="term" value="F:DNA binding"/>
    <property type="evidence" value="ECO:0007669"/>
    <property type="project" value="UniProtKB-UniRule"/>
</dbReference>
<dbReference type="STRING" id="1123291.SAMN04490355_10917"/>
<sequence length="386" mass="44406">MAKKRSNNEGTLYEDKEKGGYRVQLTAPDGKRISKRFKDSGEAVKWKNDKLSEFGKGQYVAPTKMTVKMWRTQWLEEYILPKRRTKTYEDYKALLNNHLLTIDEVPMQEVLPYHITKIYNAMRKKKLAESTILKLHSILHNLFKQARISRLILINPIEDIERPKAVRPDIVTIDEKEMQLFLNAAKGTRIYTGIYLLAHTAMRLGEILGIRWSDINFKEKTLTVAQSIQRTKANKLSAELPKTENSVRTIYLDDNILDVLKEARQRQIGDDDLKHSKYVTCNNKGTALEPRRFAKEFDEIRAKTGIDTTRHGLRHSVASILIDKNVAIPEVAALLGHADQAFTYRTYVHPRKDATKKASSVISRALNTKKAKPRKPAQDKDKKPDK</sequence>
<proteinExistence type="inferred from homology"/>
<feature type="compositionally biased region" description="Polar residues" evidence="5">
    <location>
        <begin position="357"/>
        <end position="366"/>
    </location>
</feature>
<dbReference type="InterPro" id="IPR044068">
    <property type="entry name" value="CB"/>
</dbReference>
<dbReference type="Proteomes" id="UP000199520">
    <property type="component" value="Unassembled WGS sequence"/>
</dbReference>
<dbReference type="Pfam" id="PF00589">
    <property type="entry name" value="Phage_integrase"/>
    <property type="match status" value="1"/>
</dbReference>
<keyword evidence="2 4" id="KW-0238">DNA-binding</keyword>
<evidence type="ECO:0000256" key="4">
    <source>
        <dbReference type="PROSITE-ProRule" id="PRU01248"/>
    </source>
</evidence>
<evidence type="ECO:0000259" key="6">
    <source>
        <dbReference type="PROSITE" id="PS51898"/>
    </source>
</evidence>
<dbReference type="OrthoDB" id="9803188at2"/>
<evidence type="ECO:0000313" key="9">
    <source>
        <dbReference type="Proteomes" id="UP000199520"/>
    </source>
</evidence>
<evidence type="ECO:0000259" key="7">
    <source>
        <dbReference type="PROSITE" id="PS51900"/>
    </source>
</evidence>
<gene>
    <name evidence="8" type="ORF">SAMN04490355_10917</name>
</gene>
<evidence type="ECO:0000256" key="5">
    <source>
        <dbReference type="SAM" id="MobiDB-lite"/>
    </source>
</evidence>
<dbReference type="PROSITE" id="PS51898">
    <property type="entry name" value="TYR_RECOMBINASE"/>
    <property type="match status" value="1"/>
</dbReference>
<dbReference type="InterPro" id="IPR010998">
    <property type="entry name" value="Integrase_recombinase_N"/>
</dbReference>
<dbReference type="Gene3D" id="1.10.150.130">
    <property type="match status" value="1"/>
</dbReference>
<name>A0A1I4QAR6_9FIRM</name>
<feature type="domain" description="Core-binding (CB)" evidence="7">
    <location>
        <begin position="65"/>
        <end position="147"/>
    </location>
</feature>
<reference evidence="9" key="1">
    <citation type="submission" date="2016-10" db="EMBL/GenBank/DDBJ databases">
        <authorList>
            <person name="Varghese N."/>
            <person name="Submissions S."/>
        </authorList>
    </citation>
    <scope>NUCLEOTIDE SEQUENCE [LARGE SCALE GENOMIC DNA]</scope>
    <source>
        <strain evidence="9">DSM 13327</strain>
    </source>
</reference>